<accession>A0ABT8R9H6</accession>
<sequence>MKIFRFNTNIENTENLQELSKVFNRDRRIISFKVATQEPLHVMEVSCNEDISEQEVRDLVTEAGFQSSDVHASVAGNAQ</sequence>
<keyword evidence="2" id="KW-1185">Reference proteome</keyword>
<protein>
    <recommendedName>
        <fullName evidence="3">Heavy-metal-associated domain-containing protein</fullName>
    </recommendedName>
</protein>
<name>A0ABT8R9H6_9BACT</name>
<comment type="caution">
    <text evidence="1">The sequence shown here is derived from an EMBL/GenBank/DDBJ whole genome shotgun (WGS) entry which is preliminary data.</text>
</comment>
<evidence type="ECO:0000313" key="1">
    <source>
        <dbReference type="EMBL" id="MDO1447868.1"/>
    </source>
</evidence>
<reference evidence="1" key="1">
    <citation type="submission" date="2023-07" db="EMBL/GenBank/DDBJ databases">
        <title>The genome sequence of Rhodocytophaga aerolata KACC 12507.</title>
        <authorList>
            <person name="Zhang X."/>
        </authorList>
    </citation>
    <scope>NUCLEOTIDE SEQUENCE</scope>
    <source>
        <strain evidence="1">KACC 12507</strain>
    </source>
</reference>
<dbReference type="Proteomes" id="UP001168528">
    <property type="component" value="Unassembled WGS sequence"/>
</dbReference>
<gene>
    <name evidence="1" type="ORF">Q0590_16470</name>
</gene>
<evidence type="ECO:0000313" key="2">
    <source>
        <dbReference type="Proteomes" id="UP001168528"/>
    </source>
</evidence>
<dbReference type="EMBL" id="JAUKPO010000008">
    <property type="protein sequence ID" value="MDO1447868.1"/>
    <property type="molecule type" value="Genomic_DNA"/>
</dbReference>
<dbReference type="RefSeq" id="WP_302038668.1">
    <property type="nucleotide sequence ID" value="NZ_JAUKPO010000008.1"/>
</dbReference>
<organism evidence="1 2">
    <name type="scientific">Rhodocytophaga aerolata</name>
    <dbReference type="NCBI Taxonomy" id="455078"/>
    <lineage>
        <taxon>Bacteria</taxon>
        <taxon>Pseudomonadati</taxon>
        <taxon>Bacteroidota</taxon>
        <taxon>Cytophagia</taxon>
        <taxon>Cytophagales</taxon>
        <taxon>Rhodocytophagaceae</taxon>
        <taxon>Rhodocytophaga</taxon>
    </lineage>
</organism>
<evidence type="ECO:0008006" key="3">
    <source>
        <dbReference type="Google" id="ProtNLM"/>
    </source>
</evidence>
<proteinExistence type="predicted"/>